<evidence type="ECO:0000313" key="3">
    <source>
        <dbReference type="Proteomes" id="UP000050517"/>
    </source>
</evidence>
<dbReference type="PROSITE" id="PS51186">
    <property type="entry name" value="GNAT"/>
    <property type="match status" value="1"/>
</dbReference>
<comment type="caution">
    <text evidence="2">The sequence shown here is derived from an EMBL/GenBank/DDBJ whole genome shotgun (WGS) entry which is preliminary data.</text>
</comment>
<dbReference type="RefSeq" id="WP_055122211.1">
    <property type="nucleotide sequence ID" value="NZ_LKST01000002.1"/>
</dbReference>
<dbReference type="InterPro" id="IPR000182">
    <property type="entry name" value="GNAT_dom"/>
</dbReference>
<dbReference type="AlphaFoldDB" id="A0A0Q0UCT3"/>
<dbReference type="PATRIC" id="fig|1544416.3.peg.1039"/>
<protein>
    <recommendedName>
        <fullName evidence="1">N-acetyltransferase domain-containing protein</fullName>
    </recommendedName>
</protein>
<dbReference type="STRING" id="1544416.Cocul_01034"/>
<reference evidence="2 3" key="1">
    <citation type="submission" date="2015-10" db="EMBL/GenBank/DDBJ databases">
        <title>Corynebacteirum lowii and Corynebacterium oculi species nova, derived from human clinical disease and and emended description of Corynebacterium mastiditis.</title>
        <authorList>
            <person name="Bernard K."/>
            <person name="Pacheco A.L."/>
            <person name="Mcdougall C."/>
            <person name="Burtx T."/>
            <person name="Weibe D."/>
            <person name="Tyler S."/>
            <person name="Olson A.B."/>
            <person name="Cnockaert M."/>
            <person name="Eguchi H."/>
            <person name="Kuwahara T."/>
            <person name="Nakayama-Imaohji H."/>
            <person name="Boudewijins M."/>
            <person name="Van Hoecke F."/>
            <person name="Bernier A.-M."/>
            <person name="Vandamme P."/>
        </authorList>
    </citation>
    <scope>NUCLEOTIDE SEQUENCE [LARGE SCALE GENOMIC DNA]</scope>
    <source>
        <strain evidence="2 3">NML 130210</strain>
    </source>
</reference>
<proteinExistence type="predicted"/>
<organism evidence="2 3">
    <name type="scientific">Corynebacterium oculi</name>
    <dbReference type="NCBI Taxonomy" id="1544416"/>
    <lineage>
        <taxon>Bacteria</taxon>
        <taxon>Bacillati</taxon>
        <taxon>Actinomycetota</taxon>
        <taxon>Actinomycetes</taxon>
        <taxon>Mycobacteriales</taxon>
        <taxon>Corynebacteriaceae</taxon>
        <taxon>Corynebacterium</taxon>
    </lineage>
</organism>
<dbReference type="InterPro" id="IPR051531">
    <property type="entry name" value="N-acetyltransferase"/>
</dbReference>
<dbReference type="SUPFAM" id="SSF55729">
    <property type="entry name" value="Acyl-CoA N-acyltransferases (Nat)"/>
    <property type="match status" value="1"/>
</dbReference>
<sequence length="178" mass="19774">MVLETPRLILRSWEESDSADLFRYASDPRVGPRAGWPAHKSEEESRASISGVLSAPETYAIVLRESNAAIGSMGLKTGAATDLTARRDECELGYWIGVPYWGRGLAAEAAGEVLRHAFEDLGMNAVWCSSHEQNAQSQRVQEKLGFAFHHTREGGWYPLLGEHRRLIVMRLGRPAPSR</sequence>
<keyword evidence="3" id="KW-1185">Reference proteome</keyword>
<dbReference type="GO" id="GO:0016747">
    <property type="term" value="F:acyltransferase activity, transferring groups other than amino-acyl groups"/>
    <property type="evidence" value="ECO:0007669"/>
    <property type="project" value="InterPro"/>
</dbReference>
<evidence type="ECO:0000259" key="1">
    <source>
        <dbReference type="PROSITE" id="PS51186"/>
    </source>
</evidence>
<dbReference type="EMBL" id="LKST01000002">
    <property type="protein sequence ID" value="KQB84237.1"/>
    <property type="molecule type" value="Genomic_DNA"/>
</dbReference>
<dbReference type="Gene3D" id="3.40.630.30">
    <property type="match status" value="1"/>
</dbReference>
<dbReference type="Proteomes" id="UP000050517">
    <property type="component" value="Unassembled WGS sequence"/>
</dbReference>
<dbReference type="InterPro" id="IPR016181">
    <property type="entry name" value="Acyl_CoA_acyltransferase"/>
</dbReference>
<evidence type="ECO:0000313" key="2">
    <source>
        <dbReference type="EMBL" id="KQB84237.1"/>
    </source>
</evidence>
<accession>A0A0Q0UCT3</accession>
<gene>
    <name evidence="2" type="ORF">Cocul_01034</name>
</gene>
<dbReference type="OrthoDB" id="9132139at2"/>
<name>A0A0Q0UCT3_9CORY</name>
<dbReference type="Pfam" id="PF13302">
    <property type="entry name" value="Acetyltransf_3"/>
    <property type="match status" value="1"/>
</dbReference>
<feature type="domain" description="N-acetyltransferase" evidence="1">
    <location>
        <begin position="8"/>
        <end position="174"/>
    </location>
</feature>
<dbReference type="PANTHER" id="PTHR43792">
    <property type="entry name" value="GNAT FAMILY, PUTATIVE (AFU_ORTHOLOGUE AFUA_3G00765)-RELATED-RELATED"/>
    <property type="match status" value="1"/>
</dbReference>
<dbReference type="PANTHER" id="PTHR43792:SF1">
    <property type="entry name" value="N-ACETYLTRANSFERASE DOMAIN-CONTAINING PROTEIN"/>
    <property type="match status" value="1"/>
</dbReference>